<feature type="domain" description="Ketopantoate reductase N-terminal" evidence="13">
    <location>
        <begin position="3"/>
        <end position="151"/>
    </location>
</feature>
<dbReference type="SUPFAM" id="SSF48179">
    <property type="entry name" value="6-phosphogluconate dehydrogenase C-terminal domain-like"/>
    <property type="match status" value="1"/>
</dbReference>
<dbReference type="EC" id="1.1.1.169" evidence="3 12"/>
<dbReference type="FunFam" id="1.10.1040.10:FF:000017">
    <property type="entry name" value="2-dehydropantoate 2-reductase"/>
    <property type="match status" value="1"/>
</dbReference>
<dbReference type="NCBIfam" id="TIGR00745">
    <property type="entry name" value="apbA_panE"/>
    <property type="match status" value="1"/>
</dbReference>
<evidence type="ECO:0000256" key="4">
    <source>
        <dbReference type="ARBA" id="ARBA00019465"/>
    </source>
</evidence>
<dbReference type="EMBL" id="FNPB01000005">
    <property type="protein sequence ID" value="SDY03327.1"/>
    <property type="molecule type" value="Genomic_DNA"/>
</dbReference>
<dbReference type="Pfam" id="PF08546">
    <property type="entry name" value="ApbA_C"/>
    <property type="match status" value="1"/>
</dbReference>
<evidence type="ECO:0000256" key="7">
    <source>
        <dbReference type="ARBA" id="ARBA00023002"/>
    </source>
</evidence>
<evidence type="ECO:0000313" key="16">
    <source>
        <dbReference type="Proteomes" id="UP000199170"/>
    </source>
</evidence>
<evidence type="ECO:0000259" key="14">
    <source>
        <dbReference type="Pfam" id="PF08546"/>
    </source>
</evidence>
<evidence type="ECO:0000256" key="11">
    <source>
        <dbReference type="ARBA" id="ARBA00056765"/>
    </source>
</evidence>
<dbReference type="OrthoDB" id="201845at2157"/>
<accession>A0A1H3GJQ4</accession>
<feature type="domain" description="Ketopantoate reductase C-terminal" evidence="14">
    <location>
        <begin position="179"/>
        <end position="299"/>
    </location>
</feature>
<evidence type="ECO:0000256" key="8">
    <source>
        <dbReference type="ARBA" id="ARBA00032024"/>
    </source>
</evidence>
<reference evidence="16" key="1">
    <citation type="submission" date="2016-10" db="EMBL/GenBank/DDBJ databases">
        <authorList>
            <person name="Varghese N."/>
            <person name="Submissions S."/>
        </authorList>
    </citation>
    <scope>NUCLEOTIDE SEQUENCE [LARGE SCALE GENOMIC DNA]</scope>
    <source>
        <strain evidence="16">CGMCC 1.10118</strain>
    </source>
</reference>
<dbReference type="InterPro" id="IPR051402">
    <property type="entry name" value="KPR-Related"/>
</dbReference>
<comment type="catalytic activity">
    <reaction evidence="9">
        <text>(R)-pantoate + NADP(+) = 2-dehydropantoate + NADPH + H(+)</text>
        <dbReference type="Rhea" id="RHEA:16233"/>
        <dbReference type="ChEBI" id="CHEBI:11561"/>
        <dbReference type="ChEBI" id="CHEBI:15378"/>
        <dbReference type="ChEBI" id="CHEBI:15980"/>
        <dbReference type="ChEBI" id="CHEBI:57783"/>
        <dbReference type="ChEBI" id="CHEBI:58349"/>
        <dbReference type="EC" id="1.1.1.169"/>
    </reaction>
    <physiologicalReaction direction="right-to-left" evidence="9">
        <dbReference type="Rhea" id="RHEA:16235"/>
    </physiologicalReaction>
</comment>
<dbReference type="GO" id="GO:0005737">
    <property type="term" value="C:cytoplasm"/>
    <property type="evidence" value="ECO:0007669"/>
    <property type="project" value="TreeGrafter"/>
</dbReference>
<dbReference type="InterPro" id="IPR003710">
    <property type="entry name" value="ApbA"/>
</dbReference>
<dbReference type="GO" id="GO:0008677">
    <property type="term" value="F:2-dehydropantoate 2-reductase activity"/>
    <property type="evidence" value="ECO:0007669"/>
    <property type="project" value="UniProtKB-EC"/>
</dbReference>
<dbReference type="STRING" id="660517.SAMN04487946_105200"/>
<dbReference type="PANTHER" id="PTHR21708:SF26">
    <property type="entry name" value="2-DEHYDROPANTOATE 2-REDUCTASE"/>
    <property type="match status" value="1"/>
</dbReference>
<dbReference type="InterPro" id="IPR013328">
    <property type="entry name" value="6PGD_dom2"/>
</dbReference>
<name>A0A1H3GJQ4_9EURY</name>
<dbReference type="InterPro" id="IPR008927">
    <property type="entry name" value="6-PGluconate_DH-like_C_sf"/>
</dbReference>
<evidence type="ECO:0000256" key="1">
    <source>
        <dbReference type="ARBA" id="ARBA00004724"/>
    </source>
</evidence>
<dbReference type="NCBIfam" id="NF005091">
    <property type="entry name" value="PRK06522.2-2"/>
    <property type="match status" value="1"/>
</dbReference>
<keyword evidence="5 12" id="KW-0521">NADP</keyword>
<dbReference type="AlphaFoldDB" id="A0A1H3GJQ4"/>
<protein>
    <recommendedName>
        <fullName evidence="4 12">2-dehydropantoate 2-reductase</fullName>
        <ecNumber evidence="3 12">1.1.1.169</ecNumber>
    </recommendedName>
    <alternativeName>
        <fullName evidence="8 12">Ketopantoate reductase</fullName>
    </alternativeName>
</protein>
<evidence type="ECO:0000313" key="15">
    <source>
        <dbReference type="EMBL" id="SDY03327.1"/>
    </source>
</evidence>
<dbReference type="Gene3D" id="3.40.50.720">
    <property type="entry name" value="NAD(P)-binding Rossmann-like Domain"/>
    <property type="match status" value="1"/>
</dbReference>
<comment type="catalytic activity">
    <reaction evidence="10">
        <text>(R)-pantoate + NAD(+) = 2-dehydropantoate + NADH + H(+)</text>
        <dbReference type="Rhea" id="RHEA:61292"/>
        <dbReference type="ChEBI" id="CHEBI:11561"/>
        <dbReference type="ChEBI" id="CHEBI:15378"/>
        <dbReference type="ChEBI" id="CHEBI:15980"/>
        <dbReference type="ChEBI" id="CHEBI:57540"/>
        <dbReference type="ChEBI" id="CHEBI:57945"/>
    </reaction>
    <physiologicalReaction direction="right-to-left" evidence="10">
        <dbReference type="Rhea" id="RHEA:61294"/>
    </physiologicalReaction>
</comment>
<evidence type="ECO:0000256" key="10">
    <source>
        <dbReference type="ARBA" id="ARBA00048196"/>
    </source>
</evidence>
<dbReference type="Pfam" id="PF02558">
    <property type="entry name" value="ApbA"/>
    <property type="match status" value="1"/>
</dbReference>
<dbReference type="GO" id="GO:0015937">
    <property type="term" value="P:coenzyme A biosynthetic process"/>
    <property type="evidence" value="ECO:0007669"/>
    <property type="project" value="UniProtKB-UniPathway"/>
</dbReference>
<sequence length="311" mass="33789">MTIAVYGAGGVGGYLGGRLAQAGADVHLIARGEHLDALREDGIRVESVAGDFAVDVPATDDPADVGPCDYVLFTVKSYDTEAAAQDLDPLVGEDTAVLSLQNGVDNERLIADEIGREHVLGGVSYIFSTIAEPGVIEHTGGPTSFTVGELDGSHSERVERFVEWCERADGVSAEASTSIRTELWEKAAFICAHAGMTAATRLPLGDVRGHEASWEMYRRLFEEVCRVGRAAGVELTDETVEEWMEFAEGLDGDSYSSLHYDLTHEKPMELDGLHGAIIRRAREHDIAVPMNEAVYAILRPWAARNEWLEDS</sequence>
<proteinExistence type="inferred from homology"/>
<dbReference type="InterPro" id="IPR036291">
    <property type="entry name" value="NAD(P)-bd_dom_sf"/>
</dbReference>
<evidence type="ECO:0000256" key="6">
    <source>
        <dbReference type="ARBA" id="ARBA00022993"/>
    </source>
</evidence>
<dbReference type="Gene3D" id="1.10.1040.10">
    <property type="entry name" value="N-(1-d-carboxylethyl)-l-norvaline Dehydrogenase, domain 2"/>
    <property type="match status" value="1"/>
</dbReference>
<dbReference type="SUPFAM" id="SSF51735">
    <property type="entry name" value="NAD(P)-binding Rossmann-fold domains"/>
    <property type="match status" value="1"/>
</dbReference>
<evidence type="ECO:0000256" key="2">
    <source>
        <dbReference type="ARBA" id="ARBA00007870"/>
    </source>
</evidence>
<comment type="pathway">
    <text evidence="1 12">Cofactor biosynthesis; coenzyme A biosynthesis.</text>
</comment>
<dbReference type="InterPro" id="IPR013332">
    <property type="entry name" value="KPR_N"/>
</dbReference>
<evidence type="ECO:0000256" key="5">
    <source>
        <dbReference type="ARBA" id="ARBA00022857"/>
    </source>
</evidence>
<evidence type="ECO:0000256" key="9">
    <source>
        <dbReference type="ARBA" id="ARBA00047506"/>
    </source>
</evidence>
<dbReference type="Proteomes" id="UP000199170">
    <property type="component" value="Unassembled WGS sequence"/>
</dbReference>
<organism evidence="15 16">
    <name type="scientific">Halobellus clavatus</name>
    <dbReference type="NCBI Taxonomy" id="660517"/>
    <lineage>
        <taxon>Archaea</taxon>
        <taxon>Methanobacteriati</taxon>
        <taxon>Methanobacteriota</taxon>
        <taxon>Stenosarchaea group</taxon>
        <taxon>Halobacteria</taxon>
        <taxon>Halobacteriales</taxon>
        <taxon>Haloferacaceae</taxon>
        <taxon>Halobellus</taxon>
    </lineage>
</organism>
<evidence type="ECO:0000256" key="12">
    <source>
        <dbReference type="RuleBase" id="RU362068"/>
    </source>
</evidence>
<evidence type="ECO:0000259" key="13">
    <source>
        <dbReference type="Pfam" id="PF02558"/>
    </source>
</evidence>
<dbReference type="FunFam" id="3.40.50.720:FF:000307">
    <property type="entry name" value="2-dehydropantoate 2-reductase"/>
    <property type="match status" value="1"/>
</dbReference>
<dbReference type="RefSeq" id="WP_089767020.1">
    <property type="nucleotide sequence ID" value="NZ_FNPB01000005.1"/>
</dbReference>
<dbReference type="PANTHER" id="PTHR21708">
    <property type="entry name" value="PROBABLE 2-DEHYDROPANTOATE 2-REDUCTASE"/>
    <property type="match status" value="1"/>
</dbReference>
<comment type="function">
    <text evidence="11">Catalyzes the NAD(P)H-dependent reduction of ketopantoate into pantoic acid.</text>
</comment>
<dbReference type="GO" id="GO:0015940">
    <property type="term" value="P:pantothenate biosynthetic process"/>
    <property type="evidence" value="ECO:0007669"/>
    <property type="project" value="InterPro"/>
</dbReference>
<dbReference type="UniPathway" id="UPA00241"/>
<keyword evidence="6 12" id="KW-0173">Coenzyme A biosynthesis</keyword>
<gene>
    <name evidence="15" type="ORF">SAMN04487946_105200</name>
</gene>
<keyword evidence="7 12" id="KW-0560">Oxidoreductase</keyword>
<comment type="similarity">
    <text evidence="2 12">Belongs to the ketopantoate reductase family.</text>
</comment>
<dbReference type="InterPro" id="IPR013752">
    <property type="entry name" value="KPA_reductase"/>
</dbReference>
<evidence type="ECO:0000256" key="3">
    <source>
        <dbReference type="ARBA" id="ARBA00013014"/>
    </source>
</evidence>
<keyword evidence="16" id="KW-1185">Reference proteome</keyword>
<comment type="function">
    <text evidence="12">Catalyzes the NADPH-dependent reduction of ketopantoate into pantoic acid.</text>
</comment>